<dbReference type="PANTHER" id="PTHR13847:SF261">
    <property type="entry name" value="FAD-DEPENDENT OXIDOREDUCTASE FAMILY PROTEIN"/>
    <property type="match status" value="1"/>
</dbReference>
<dbReference type="InterPro" id="IPR006076">
    <property type="entry name" value="FAD-dep_OxRdtase"/>
</dbReference>
<keyword evidence="4" id="KW-1185">Reference proteome</keyword>
<evidence type="ECO:0000259" key="2">
    <source>
        <dbReference type="Pfam" id="PF01266"/>
    </source>
</evidence>
<dbReference type="GO" id="GO:0005737">
    <property type="term" value="C:cytoplasm"/>
    <property type="evidence" value="ECO:0007669"/>
    <property type="project" value="TreeGrafter"/>
</dbReference>
<feature type="domain" description="FAD dependent oxidoreductase" evidence="2">
    <location>
        <begin position="26"/>
        <end position="349"/>
    </location>
</feature>
<dbReference type="PANTHER" id="PTHR13847">
    <property type="entry name" value="SARCOSINE DEHYDROGENASE-RELATED"/>
    <property type="match status" value="1"/>
</dbReference>
<feature type="region of interest" description="Disordered" evidence="1">
    <location>
        <begin position="389"/>
        <end position="409"/>
    </location>
</feature>
<dbReference type="Gene3D" id="3.30.9.10">
    <property type="entry name" value="D-Amino Acid Oxidase, subunit A, domain 2"/>
    <property type="match status" value="2"/>
</dbReference>
<dbReference type="Gene3D" id="3.50.50.60">
    <property type="entry name" value="FAD/NAD(P)-binding domain"/>
    <property type="match status" value="1"/>
</dbReference>
<reference evidence="3 4" key="1">
    <citation type="journal article" date="2024" name="Science">
        <title>Giant polyketide synthase enzymes in the biosynthesis of giant marine polyether toxins.</title>
        <authorList>
            <person name="Fallon T.R."/>
            <person name="Shende V.V."/>
            <person name="Wierzbicki I.H."/>
            <person name="Pendleton A.L."/>
            <person name="Watervoot N.F."/>
            <person name="Auber R.P."/>
            <person name="Gonzalez D.J."/>
            <person name="Wisecaver J.H."/>
            <person name="Moore B.S."/>
        </authorList>
    </citation>
    <scope>NUCLEOTIDE SEQUENCE [LARGE SCALE GENOMIC DNA]</scope>
    <source>
        <strain evidence="3 4">12B1</strain>
    </source>
</reference>
<evidence type="ECO:0000313" key="4">
    <source>
        <dbReference type="Proteomes" id="UP001515480"/>
    </source>
</evidence>
<evidence type="ECO:0000256" key="1">
    <source>
        <dbReference type="SAM" id="MobiDB-lite"/>
    </source>
</evidence>
<dbReference type="SUPFAM" id="SSF51971">
    <property type="entry name" value="Nucleotide-binding domain"/>
    <property type="match status" value="1"/>
</dbReference>
<protein>
    <recommendedName>
        <fullName evidence="2">FAD dependent oxidoreductase domain-containing protein</fullName>
    </recommendedName>
</protein>
<dbReference type="EMBL" id="JBGBPQ010000003">
    <property type="protein sequence ID" value="KAL1526726.1"/>
    <property type="molecule type" value="Genomic_DNA"/>
</dbReference>
<name>A0AB34K1G0_PRYPA</name>
<dbReference type="Pfam" id="PF01266">
    <property type="entry name" value="DAO"/>
    <property type="match status" value="1"/>
</dbReference>
<comment type="caution">
    <text evidence="3">The sequence shown here is derived from an EMBL/GenBank/DDBJ whole genome shotgun (WGS) entry which is preliminary data.</text>
</comment>
<proteinExistence type="predicted"/>
<accession>A0AB34K1G0</accession>
<organism evidence="3 4">
    <name type="scientific">Prymnesium parvum</name>
    <name type="common">Toxic golden alga</name>
    <dbReference type="NCBI Taxonomy" id="97485"/>
    <lineage>
        <taxon>Eukaryota</taxon>
        <taxon>Haptista</taxon>
        <taxon>Haptophyta</taxon>
        <taxon>Prymnesiophyceae</taxon>
        <taxon>Prymnesiales</taxon>
        <taxon>Prymnesiaceae</taxon>
        <taxon>Prymnesium</taxon>
    </lineage>
</organism>
<sequence length="409" mass="43552">MQGSLRAQLQQAAERLRANGDRKTAAVVGGGLSGLACAVELASRGFSVLVLDEMPAGEAAASACASLLDALSVKGRVMWRGEEAYAAARSLLDRCATLPAGESSGHEGLYLPTTILHVPSSEKQAAQYREAAAESEACSVYLGPDEAVGRVPVAHLPRGALLSLHGVVVDSAAYLRALWRLVRSLAPAEWMRQRIGSAHILAALFDVVCLAPGAGVRLIDETRHIPVDLCRGQVLEYEQPCGRGDAATTQETELCVAIAGNVYLAPLRGRVVCGATYEPTNDAEQREPPDLDAADKGLRPALSVLYPRLAPLANALGRAHTSAANVWFIGGMGARGLLYHAIVARWLVDAALGKLNSLPLEMRRVEYGCLLQSRLNKVAVADPTERSHRGWRSTVEEVDARGKKEMGDS</sequence>
<dbReference type="InterPro" id="IPR036188">
    <property type="entry name" value="FAD/NAD-bd_sf"/>
</dbReference>
<gene>
    <name evidence="3" type="ORF">AB1Y20_015423</name>
</gene>
<dbReference type="AlphaFoldDB" id="A0AB34K1G0"/>
<evidence type="ECO:0000313" key="3">
    <source>
        <dbReference type="EMBL" id="KAL1526726.1"/>
    </source>
</evidence>
<dbReference type="Proteomes" id="UP001515480">
    <property type="component" value="Unassembled WGS sequence"/>
</dbReference>